<reference evidence="2" key="1">
    <citation type="submission" date="2020-05" db="EMBL/GenBank/DDBJ databases">
        <authorList>
            <person name="Chiriac C."/>
            <person name="Salcher M."/>
            <person name="Ghai R."/>
            <person name="Kavagutti S V."/>
        </authorList>
    </citation>
    <scope>NUCLEOTIDE SEQUENCE</scope>
</reference>
<accession>A0A6J5QKA1</accession>
<dbReference type="EMBL" id="LR796842">
    <property type="protein sequence ID" value="CAB4169638.1"/>
    <property type="molecule type" value="Genomic_DNA"/>
</dbReference>
<gene>
    <name evidence="2" type="ORF">UFOVP1070_34</name>
    <name evidence="3" type="ORF">UFOVP1302_50</name>
    <name evidence="4" type="ORF">UFOVP1416_62</name>
    <name evidence="1" type="ORF">UFOVP895_53</name>
</gene>
<evidence type="ECO:0000313" key="4">
    <source>
        <dbReference type="EMBL" id="CAB4211901.1"/>
    </source>
</evidence>
<protein>
    <submittedName>
        <fullName evidence="2">Uncharacterized protein</fullName>
    </submittedName>
</protein>
<dbReference type="EMBL" id="LR797017">
    <property type="protein sequence ID" value="CAB4181398.1"/>
    <property type="molecule type" value="Genomic_DNA"/>
</dbReference>
<evidence type="ECO:0000313" key="3">
    <source>
        <dbReference type="EMBL" id="CAB4196032.1"/>
    </source>
</evidence>
<dbReference type="EMBL" id="LR797379">
    <property type="protein sequence ID" value="CAB4211901.1"/>
    <property type="molecule type" value="Genomic_DNA"/>
</dbReference>
<sequence>MSERETTDLRPWGWAPGQYTIRCVDCLPVPDGRPLMEMPTGDKRCWRCEPCARLRAAEQPALDALRAAESDALDREYRPNG</sequence>
<name>A0A6J5QKA1_9CAUD</name>
<evidence type="ECO:0000313" key="2">
    <source>
        <dbReference type="EMBL" id="CAB4181398.1"/>
    </source>
</evidence>
<proteinExistence type="predicted"/>
<organism evidence="2">
    <name type="scientific">uncultured Caudovirales phage</name>
    <dbReference type="NCBI Taxonomy" id="2100421"/>
    <lineage>
        <taxon>Viruses</taxon>
        <taxon>Duplodnaviria</taxon>
        <taxon>Heunggongvirae</taxon>
        <taxon>Uroviricota</taxon>
        <taxon>Caudoviricetes</taxon>
        <taxon>Peduoviridae</taxon>
        <taxon>Maltschvirus</taxon>
        <taxon>Maltschvirus maltsch</taxon>
    </lineage>
</organism>
<evidence type="ECO:0000313" key="1">
    <source>
        <dbReference type="EMBL" id="CAB4169638.1"/>
    </source>
</evidence>
<dbReference type="EMBL" id="LR797245">
    <property type="protein sequence ID" value="CAB4196032.1"/>
    <property type="molecule type" value="Genomic_DNA"/>
</dbReference>